<name>A0A1I2EXY8_9BACT</name>
<dbReference type="AlphaFoldDB" id="A0A1I2EXY8"/>
<keyword evidence="1" id="KW-0175">Coiled coil</keyword>
<keyword evidence="3" id="KW-1185">Reference proteome</keyword>
<dbReference type="EMBL" id="FONY01000011">
    <property type="protein sequence ID" value="SFE97161.1"/>
    <property type="molecule type" value="Genomic_DNA"/>
</dbReference>
<evidence type="ECO:0000313" key="2">
    <source>
        <dbReference type="EMBL" id="SFE97161.1"/>
    </source>
</evidence>
<gene>
    <name evidence="2" type="ORF">SAMN04488541_101180</name>
</gene>
<accession>A0A1I2EXY8</accession>
<evidence type="ECO:0000256" key="1">
    <source>
        <dbReference type="SAM" id="Coils"/>
    </source>
</evidence>
<evidence type="ECO:0000313" key="3">
    <source>
        <dbReference type="Proteomes" id="UP000199513"/>
    </source>
</evidence>
<reference evidence="2 3" key="1">
    <citation type="submission" date="2016-10" db="EMBL/GenBank/DDBJ databases">
        <authorList>
            <person name="de Groot N.N."/>
        </authorList>
    </citation>
    <scope>NUCLEOTIDE SEQUENCE [LARGE SCALE GENOMIC DNA]</scope>
    <source>
        <strain>GEY</strain>
        <strain evidence="3">DSM 9560</strain>
    </source>
</reference>
<dbReference type="Proteomes" id="UP000199513">
    <property type="component" value="Unassembled WGS sequence"/>
</dbReference>
<dbReference type="STRING" id="1003.SAMN04488541_101180"/>
<dbReference type="RefSeq" id="WP_091543550.1">
    <property type="nucleotide sequence ID" value="NZ_FONY01000011.1"/>
</dbReference>
<organism evidence="2 3">
    <name type="scientific">Thermoflexibacter ruber</name>
    <dbReference type="NCBI Taxonomy" id="1003"/>
    <lineage>
        <taxon>Bacteria</taxon>
        <taxon>Pseudomonadati</taxon>
        <taxon>Bacteroidota</taxon>
        <taxon>Cytophagia</taxon>
        <taxon>Cytophagales</taxon>
        <taxon>Thermoflexibacteraceae</taxon>
        <taxon>Thermoflexibacter</taxon>
    </lineage>
</organism>
<sequence>MEEINDPIQEEEVSKVELVRELIVGKDRKEIDAQITGMKELFTSMLIENKKEYDRQVNDMKQLFVNILEENRNTFKQQLEEIQRALPQMIQKTINKQAQEEFILVASESERKEQIRMSKIDAVKEIILGYDMEVMNEKAHKVNQQLDADYEAHINHLHEIGQDVTNELKATIDRLNNVLARLSEEISKALAKNDHHQAHRKIFSSFLDEVSEKIKV</sequence>
<proteinExistence type="predicted"/>
<dbReference type="OrthoDB" id="981576at2"/>
<feature type="coiled-coil region" evidence="1">
    <location>
        <begin position="165"/>
        <end position="199"/>
    </location>
</feature>
<protein>
    <submittedName>
        <fullName evidence="2">Uncharacterized protein</fullName>
    </submittedName>
</protein>